<dbReference type="Pfam" id="PF14111">
    <property type="entry name" value="DUF4283"/>
    <property type="match status" value="1"/>
</dbReference>
<evidence type="ECO:0000256" key="1">
    <source>
        <dbReference type="SAM" id="MobiDB-lite"/>
    </source>
</evidence>
<name>A0A9Q0JCH2_9ROSI</name>
<dbReference type="InterPro" id="IPR040256">
    <property type="entry name" value="At4g02000-like"/>
</dbReference>
<proteinExistence type="predicted"/>
<feature type="region of interest" description="Disordered" evidence="1">
    <location>
        <begin position="1"/>
        <end position="50"/>
    </location>
</feature>
<reference evidence="3" key="1">
    <citation type="submission" date="2022-02" db="EMBL/GenBank/DDBJ databases">
        <authorList>
            <person name="Henning P.M."/>
            <person name="McCubbin A.G."/>
            <person name="Shore J.S."/>
        </authorList>
    </citation>
    <scope>NUCLEOTIDE SEQUENCE</scope>
    <source>
        <strain evidence="3">F60SS</strain>
        <tissue evidence="3">Leaves</tissue>
    </source>
</reference>
<keyword evidence="4" id="KW-1185">Reference proteome</keyword>
<organism evidence="3 4">
    <name type="scientific">Turnera subulata</name>
    <dbReference type="NCBI Taxonomy" id="218843"/>
    <lineage>
        <taxon>Eukaryota</taxon>
        <taxon>Viridiplantae</taxon>
        <taxon>Streptophyta</taxon>
        <taxon>Embryophyta</taxon>
        <taxon>Tracheophyta</taxon>
        <taxon>Spermatophyta</taxon>
        <taxon>Magnoliopsida</taxon>
        <taxon>eudicotyledons</taxon>
        <taxon>Gunneridae</taxon>
        <taxon>Pentapetalae</taxon>
        <taxon>rosids</taxon>
        <taxon>fabids</taxon>
        <taxon>Malpighiales</taxon>
        <taxon>Passifloraceae</taxon>
        <taxon>Turnera</taxon>
    </lineage>
</organism>
<dbReference type="InterPro" id="IPR025558">
    <property type="entry name" value="DUF4283"/>
</dbReference>
<evidence type="ECO:0000259" key="2">
    <source>
        <dbReference type="Pfam" id="PF14111"/>
    </source>
</evidence>
<sequence length="503" mass="56151">MAGTIAPFTSDRSELSTEEADLQAHSNKKVKRMASTGGASTQEIADDVLFPEEPRRKNSYVAMLTGRSSEAAMEDVFDDVQEDCFSEDFDSGDEEDDDPFCPTIRLTSSDKKRIYRRWKDTLIVKLLGKSVGYRFLHRTLMNQWKPRGEIVMADMGNDFYLLQFTNEYDYNRVLYDGPWIVADHVLIVRRWQPQFDPDDAIIDKAVVWVQLPKLYQEYYDKEILMRIARRVGKPIKVDEVTLKLSRVKFARVCIEVDLSKPLVSKFRLRRRIWRVVYEGLSTVCFSCGRYGHTSEGRGVSRNRWRLRNLVRSWFRIMAHGCLLKGGEEVGRGQLLLAPVERRERWGNLRMAAVLGDSNVPEKETVEDVVVIPDSTTVQKVAARPNGSASRAQKGKASMTVSGPITNASGSGVNSKSQVVVEVPSKNVTSPRLAVPMILTRESLIPDSRAAMCKPNPPTGVEAVNATSPPLSASTLLPCGSPPEPPDGGKGINGTPPCVLTTPM</sequence>
<comment type="caution">
    <text evidence="3">The sequence shown here is derived from an EMBL/GenBank/DDBJ whole genome shotgun (WGS) entry which is preliminary data.</text>
</comment>
<feature type="domain" description="DUF4283" evidence="2">
    <location>
        <begin position="117"/>
        <end position="198"/>
    </location>
</feature>
<evidence type="ECO:0000313" key="3">
    <source>
        <dbReference type="EMBL" id="KAJ4836147.1"/>
    </source>
</evidence>
<dbReference type="AlphaFoldDB" id="A0A9Q0JCH2"/>
<dbReference type="OrthoDB" id="1720039at2759"/>
<dbReference type="Proteomes" id="UP001141552">
    <property type="component" value="Unassembled WGS sequence"/>
</dbReference>
<gene>
    <name evidence="3" type="ORF">Tsubulata_038857</name>
</gene>
<dbReference type="PANTHER" id="PTHR31286">
    <property type="entry name" value="GLYCINE-RICH CELL WALL STRUCTURAL PROTEIN 1.8-LIKE"/>
    <property type="match status" value="1"/>
</dbReference>
<feature type="region of interest" description="Disordered" evidence="1">
    <location>
        <begin position="478"/>
        <end position="503"/>
    </location>
</feature>
<dbReference type="EMBL" id="JAKUCV010004220">
    <property type="protein sequence ID" value="KAJ4836147.1"/>
    <property type="molecule type" value="Genomic_DNA"/>
</dbReference>
<evidence type="ECO:0000313" key="4">
    <source>
        <dbReference type="Proteomes" id="UP001141552"/>
    </source>
</evidence>
<dbReference type="PANTHER" id="PTHR31286:SF99">
    <property type="entry name" value="DUF4283 DOMAIN-CONTAINING PROTEIN"/>
    <property type="match status" value="1"/>
</dbReference>
<protein>
    <recommendedName>
        <fullName evidence="2">DUF4283 domain-containing protein</fullName>
    </recommendedName>
</protein>
<accession>A0A9Q0JCH2</accession>
<reference evidence="3" key="2">
    <citation type="journal article" date="2023" name="Plants (Basel)">
        <title>Annotation of the Turnera subulata (Passifloraceae) Draft Genome Reveals the S-Locus Evolved after the Divergence of Turneroideae from Passifloroideae in a Stepwise Manner.</title>
        <authorList>
            <person name="Henning P.M."/>
            <person name="Roalson E.H."/>
            <person name="Mir W."/>
            <person name="McCubbin A.G."/>
            <person name="Shore J.S."/>
        </authorList>
    </citation>
    <scope>NUCLEOTIDE SEQUENCE</scope>
    <source>
        <strain evidence="3">F60SS</strain>
    </source>
</reference>